<organism evidence="3 4">
    <name type="scientific">Candida parapsilosis</name>
    <name type="common">Yeast</name>
    <dbReference type="NCBI Taxonomy" id="5480"/>
    <lineage>
        <taxon>Eukaryota</taxon>
        <taxon>Fungi</taxon>
        <taxon>Dikarya</taxon>
        <taxon>Ascomycota</taxon>
        <taxon>Saccharomycotina</taxon>
        <taxon>Pichiomycetes</taxon>
        <taxon>Debaryomycetaceae</taxon>
        <taxon>Candida/Lodderomyces clade</taxon>
        <taxon>Candida</taxon>
    </lineage>
</organism>
<dbReference type="Proteomes" id="UP000590412">
    <property type="component" value="Unassembled WGS sequence"/>
</dbReference>
<protein>
    <submittedName>
        <fullName evidence="3">Uncharacterized protein</fullName>
    </submittedName>
</protein>
<dbReference type="EMBL" id="JABWAB010000007">
    <property type="protein sequence ID" value="KAF6047095.1"/>
    <property type="molecule type" value="Genomic_DNA"/>
</dbReference>
<feature type="signal peptide" evidence="2">
    <location>
        <begin position="1"/>
        <end position="18"/>
    </location>
</feature>
<proteinExistence type="predicted"/>
<reference evidence="3" key="1">
    <citation type="submission" date="2020-03" db="EMBL/GenBank/DDBJ databases">
        <title>FDA dAtabase for Regulatory Grade micrObial Sequences (FDA-ARGOS): Supporting development and validation of Infectious Disease Dx tests.</title>
        <authorList>
            <person name="Campos J."/>
            <person name="Goldberg B."/>
            <person name="Tallon L."/>
            <person name="Sadzewicz L."/>
            <person name="Vavikolanu K."/>
            <person name="Mehta A."/>
            <person name="Aluvathingal J."/>
            <person name="Nadendla S."/>
            <person name="Nandy P."/>
            <person name="Geyer C."/>
            <person name="Yan Y."/>
            <person name="Sichtig H."/>
        </authorList>
    </citation>
    <scope>NUCLEOTIDE SEQUENCE [LARGE SCALE GENOMIC DNA]</scope>
    <source>
        <strain evidence="3">FDAARGOS_652</strain>
    </source>
</reference>
<keyword evidence="2" id="KW-0732">Signal</keyword>
<evidence type="ECO:0000313" key="3">
    <source>
        <dbReference type="EMBL" id="KAF6047095.1"/>
    </source>
</evidence>
<comment type="caution">
    <text evidence="3">The sequence shown here is derived from an EMBL/GenBank/DDBJ whole genome shotgun (WGS) entry which is preliminary data.</text>
</comment>
<name>A0A8X7NKM2_CANPA</name>
<evidence type="ECO:0000256" key="2">
    <source>
        <dbReference type="SAM" id="SignalP"/>
    </source>
</evidence>
<feature type="region of interest" description="Disordered" evidence="1">
    <location>
        <begin position="223"/>
        <end position="245"/>
    </location>
</feature>
<accession>A0A8X7NKM2</accession>
<feature type="chain" id="PRO_5044694553" evidence="2">
    <location>
        <begin position="19"/>
        <end position="285"/>
    </location>
</feature>
<evidence type="ECO:0000313" key="4">
    <source>
        <dbReference type="Proteomes" id="UP000590412"/>
    </source>
</evidence>
<dbReference type="AlphaFoldDB" id="A0A8X7NKM2"/>
<evidence type="ECO:0000256" key="1">
    <source>
        <dbReference type="SAM" id="MobiDB-lite"/>
    </source>
</evidence>
<gene>
    <name evidence="3" type="ORF">FOB60_004631</name>
</gene>
<feature type="region of interest" description="Disordered" evidence="1">
    <location>
        <begin position="153"/>
        <end position="172"/>
    </location>
</feature>
<feature type="compositionally biased region" description="Low complexity" evidence="1">
    <location>
        <begin position="223"/>
        <end position="243"/>
    </location>
</feature>
<sequence length="285" mass="29780">MRFFIPASLLTLSSGALAAIRPVQFFATSDNEEVNGKGLYSTHEGAGINYFFLGAGQTLQYNDEARVVYIELNSQPPAKQYLAFTGDVLSLTVAEQPLPVDIAEDGSVTFPGSDALAAAKNINDPYRYSESVFAVVKAGGEGSIPLTVSAKFGDVEEEEKPSSTEEAPESTDVSYANKTVTVFTTYCPEPTTLTLTVCETVCEETKVTVSEAGEVTVENVKSEAPVETTEAPAETTEAPTVEESQSVAAPAVTKEPEVTSYEGSAAAVGGAGLAAIAFAAAGLVF</sequence>